<evidence type="ECO:0000313" key="2">
    <source>
        <dbReference type="EMBL" id="CAG8658662.1"/>
    </source>
</evidence>
<dbReference type="AlphaFoldDB" id="A0A9N9H9H1"/>
<evidence type="ECO:0000313" key="3">
    <source>
        <dbReference type="Proteomes" id="UP000789508"/>
    </source>
</evidence>
<feature type="compositionally biased region" description="Basic and acidic residues" evidence="1">
    <location>
        <begin position="50"/>
        <end position="73"/>
    </location>
</feature>
<dbReference type="Proteomes" id="UP000789508">
    <property type="component" value="Unassembled WGS sequence"/>
</dbReference>
<sequence length="94" mass="10790">MSPSDSIWTYYNKLGYVSVDILESIACAEEKSINEILQLDDIEMWDPVGEEKVLSEKTDMEDSERNSVKNSKESEEEDISESESESEELESEEE</sequence>
<gene>
    <name evidence="2" type="ORF">ALEPTO_LOCUS10258</name>
</gene>
<feature type="compositionally biased region" description="Acidic residues" evidence="1">
    <location>
        <begin position="74"/>
        <end position="94"/>
    </location>
</feature>
<feature type="region of interest" description="Disordered" evidence="1">
    <location>
        <begin position="50"/>
        <end position="94"/>
    </location>
</feature>
<accession>A0A9N9H9H1</accession>
<protein>
    <submittedName>
        <fullName evidence="2">7083_t:CDS:1</fullName>
    </submittedName>
</protein>
<organism evidence="2 3">
    <name type="scientific">Ambispora leptoticha</name>
    <dbReference type="NCBI Taxonomy" id="144679"/>
    <lineage>
        <taxon>Eukaryota</taxon>
        <taxon>Fungi</taxon>
        <taxon>Fungi incertae sedis</taxon>
        <taxon>Mucoromycota</taxon>
        <taxon>Glomeromycotina</taxon>
        <taxon>Glomeromycetes</taxon>
        <taxon>Archaeosporales</taxon>
        <taxon>Ambisporaceae</taxon>
        <taxon>Ambispora</taxon>
    </lineage>
</organism>
<reference evidence="2" key="1">
    <citation type="submission" date="2021-06" db="EMBL/GenBank/DDBJ databases">
        <authorList>
            <person name="Kallberg Y."/>
            <person name="Tangrot J."/>
            <person name="Rosling A."/>
        </authorList>
    </citation>
    <scope>NUCLEOTIDE SEQUENCE</scope>
    <source>
        <strain evidence="2">FL130A</strain>
    </source>
</reference>
<keyword evidence="3" id="KW-1185">Reference proteome</keyword>
<evidence type="ECO:0000256" key="1">
    <source>
        <dbReference type="SAM" id="MobiDB-lite"/>
    </source>
</evidence>
<proteinExistence type="predicted"/>
<comment type="caution">
    <text evidence="2">The sequence shown here is derived from an EMBL/GenBank/DDBJ whole genome shotgun (WGS) entry which is preliminary data.</text>
</comment>
<dbReference type="EMBL" id="CAJVPS010010539">
    <property type="protein sequence ID" value="CAG8658662.1"/>
    <property type="molecule type" value="Genomic_DNA"/>
</dbReference>
<name>A0A9N9H9H1_9GLOM</name>